<accession>A0ABU9RMD3</accession>
<evidence type="ECO:0000313" key="3">
    <source>
        <dbReference type="Proteomes" id="UP001489897"/>
    </source>
</evidence>
<feature type="region of interest" description="Disordered" evidence="1">
    <location>
        <begin position="16"/>
        <end position="44"/>
    </location>
</feature>
<dbReference type="RefSeq" id="WP_342946560.1">
    <property type="nucleotide sequence ID" value="NZ_JAYMRV010000002.1"/>
</dbReference>
<sequence length="126" mass="13785">MKVDPYAQIVALARQQASEASHAAPNAGARASARKRTDGQRTPQFDLGRSIVERIREIAPDDPRRPRKAFRVFLEGVLAQEFGNTTLTDPGYQQLVDNVMEQMEAEPSLEGPLSRAINLLLGGATV</sequence>
<protein>
    <submittedName>
        <fullName evidence="2">Uncharacterized protein</fullName>
    </submittedName>
</protein>
<dbReference type="EMBL" id="JAYMRV010000002">
    <property type="protein sequence ID" value="MEM5421240.1"/>
    <property type="molecule type" value="Genomic_DNA"/>
</dbReference>
<name>A0ABU9RMD3_9BURK</name>
<gene>
    <name evidence="2" type="ORF">VSR73_09235</name>
</gene>
<evidence type="ECO:0000256" key="1">
    <source>
        <dbReference type="SAM" id="MobiDB-lite"/>
    </source>
</evidence>
<keyword evidence="3" id="KW-1185">Reference proteome</keyword>
<evidence type="ECO:0000313" key="2">
    <source>
        <dbReference type="EMBL" id="MEM5421240.1"/>
    </source>
</evidence>
<dbReference type="Proteomes" id="UP001489897">
    <property type="component" value="Unassembled WGS sequence"/>
</dbReference>
<reference evidence="2 3" key="1">
    <citation type="submission" date="2024-01" db="EMBL/GenBank/DDBJ databases">
        <title>The diversity of rhizobia nodulating Mimosa spp. in eleven states of Brazil covering several biomes is determined by host plant, location, and edaphic factors.</title>
        <authorList>
            <person name="Rouws L."/>
            <person name="Barauna A."/>
            <person name="Beukes C."/>
            <person name="De Faria S.M."/>
            <person name="Gross E."/>
            <person name="Dos Reis Junior F.B."/>
            <person name="Simon M."/>
            <person name="Maluk M."/>
            <person name="Odee D.W."/>
            <person name="Kenicer G."/>
            <person name="Young J.P.W."/>
            <person name="Reis V.M."/>
            <person name="Zilli J."/>
            <person name="James E.K."/>
        </authorList>
    </citation>
    <scope>NUCLEOTIDE SEQUENCE [LARGE SCALE GENOMIC DNA]</scope>
    <source>
        <strain evidence="2 3">JPY167</strain>
    </source>
</reference>
<organism evidence="2 3">
    <name type="scientific">Paraburkholderia ferrariae</name>
    <dbReference type="NCBI Taxonomy" id="386056"/>
    <lineage>
        <taxon>Bacteria</taxon>
        <taxon>Pseudomonadati</taxon>
        <taxon>Pseudomonadota</taxon>
        <taxon>Betaproteobacteria</taxon>
        <taxon>Burkholderiales</taxon>
        <taxon>Burkholderiaceae</taxon>
        <taxon>Paraburkholderia</taxon>
    </lineage>
</organism>
<feature type="compositionally biased region" description="Low complexity" evidence="1">
    <location>
        <begin position="20"/>
        <end position="31"/>
    </location>
</feature>
<comment type="caution">
    <text evidence="2">The sequence shown here is derived from an EMBL/GenBank/DDBJ whole genome shotgun (WGS) entry which is preliminary data.</text>
</comment>
<proteinExistence type="predicted"/>